<dbReference type="RefSeq" id="WP_150024870.1">
    <property type="nucleotide sequence ID" value="NZ_CP043909.1"/>
</dbReference>
<name>A0A5P1UQL9_9GAMM</name>
<keyword evidence="1" id="KW-0472">Membrane</keyword>
<dbReference type="InterPro" id="IPR012902">
    <property type="entry name" value="N_methyl_site"/>
</dbReference>
<gene>
    <name evidence="2" type="ORF">F2A31_01445</name>
</gene>
<dbReference type="InterPro" id="IPR032092">
    <property type="entry name" value="PilW"/>
</dbReference>
<keyword evidence="1" id="KW-0812">Transmembrane</keyword>
<keyword evidence="1" id="KW-1133">Transmembrane helix</keyword>
<dbReference type="KEGG" id="asue:F2A31_01445"/>
<dbReference type="Pfam" id="PF07963">
    <property type="entry name" value="N_methyl"/>
    <property type="match status" value="1"/>
</dbReference>
<reference evidence="2 3" key="1">
    <citation type="submission" date="2019-09" db="EMBL/GenBank/DDBJ databases">
        <title>Acinetobacter sp. C16S1 isolated from saline soil.</title>
        <authorList>
            <person name="Xu L."/>
            <person name="Sun J.-Q."/>
        </authorList>
    </citation>
    <scope>NUCLEOTIDE SEQUENCE [LARGE SCALE GENOMIC DNA]</scope>
    <source>
        <strain evidence="2 3">C16S1</strain>
    </source>
</reference>
<sequence length="377" mass="41389">MNNNKYSIQNALSVHEPVNRRFINASSGFTLVELMLSLALGLIITAAAILLFLTGQRSLSMQQGVSDIQDNANFGLNYITQDIRLTNLNNSKAIINDETAAAGIVLTSSINATLDETTTPATPLSNLNRSITGTTANVNLLSRSFGMIAGTAPMWTGVSNVTIDGEEAKSDQLVIQYVPQYTQTRDGSVDFLVGGFDCEGNNLRFRLEQDAANPTTPFGRQVVVQRYFLREDNNRQANEPNQALALACDAGYYPVDGSPTRITNYGDAGEIIMKRVDHFRVLLNVQSDDIAGRRYISINDYLNLPAPRPRIVSVQLGMLVRSAQSVGSESMIKNDQEFIVLDQTVQVKVPESSNTKYVRQVVSQTIALRNVFGERGR</sequence>
<proteinExistence type="predicted"/>
<protein>
    <submittedName>
        <fullName evidence="2">Prepilin-type N-terminal cleavage/methylation domain-containing protein</fullName>
    </submittedName>
</protein>
<dbReference type="Pfam" id="PF16074">
    <property type="entry name" value="PilW"/>
    <property type="match status" value="1"/>
</dbReference>
<feature type="transmembrane region" description="Helical" evidence="1">
    <location>
        <begin position="34"/>
        <end position="53"/>
    </location>
</feature>
<organism evidence="2 3">
    <name type="scientific">Acinetobacter suaedae</name>
    <dbReference type="NCBI Taxonomy" id="2609668"/>
    <lineage>
        <taxon>Bacteria</taxon>
        <taxon>Pseudomonadati</taxon>
        <taxon>Pseudomonadota</taxon>
        <taxon>Gammaproteobacteria</taxon>
        <taxon>Moraxellales</taxon>
        <taxon>Moraxellaceae</taxon>
        <taxon>Acinetobacter</taxon>
    </lineage>
</organism>
<dbReference type="PROSITE" id="PS00409">
    <property type="entry name" value="PROKAR_NTER_METHYL"/>
    <property type="match status" value="1"/>
</dbReference>
<evidence type="ECO:0000313" key="3">
    <source>
        <dbReference type="Proteomes" id="UP000325177"/>
    </source>
</evidence>
<accession>A0A5P1UQL9</accession>
<keyword evidence="3" id="KW-1185">Reference proteome</keyword>
<dbReference type="NCBIfam" id="TIGR02532">
    <property type="entry name" value="IV_pilin_GFxxxE"/>
    <property type="match status" value="1"/>
</dbReference>
<dbReference type="Proteomes" id="UP000325177">
    <property type="component" value="Chromosome"/>
</dbReference>
<dbReference type="EMBL" id="CP043909">
    <property type="protein sequence ID" value="QER38442.1"/>
    <property type="molecule type" value="Genomic_DNA"/>
</dbReference>
<evidence type="ECO:0000313" key="2">
    <source>
        <dbReference type="EMBL" id="QER38442.1"/>
    </source>
</evidence>
<evidence type="ECO:0000256" key="1">
    <source>
        <dbReference type="SAM" id="Phobius"/>
    </source>
</evidence>
<dbReference type="GO" id="GO:0043683">
    <property type="term" value="P:type IV pilus assembly"/>
    <property type="evidence" value="ECO:0007669"/>
    <property type="project" value="InterPro"/>
</dbReference>
<dbReference type="AlphaFoldDB" id="A0A5P1UQL9"/>